<comment type="similarity">
    <text evidence="1">Belongs to the herpesviridae UL92 family.</text>
</comment>
<evidence type="ECO:0000313" key="2">
    <source>
        <dbReference type="EMBL" id="QRE02512.1"/>
    </source>
</evidence>
<sequence>MYVSGFGGCGMSASSNQCEHKTSAGTRQSSCIVTDKDPHTRYHRGEHTIHQCQFERMKSRAALENAIACIYHCNECGAYHVCDGGAQCKLVDTGESVVCILTGSCVGDTGHGTSSVITCGDAATIMNTESYERQAFDNIIRALQVDIGHFFSTASDMDDVQSAVLDGTGGCLKPTIADLIAATFHLCYHLFDEAACAYDIVCSMYIHIIISVYSTRTVYGSLLFKCTKNKRYDAILKRMRQQWMHMLTIEMEPQQNAECSQVTL</sequence>
<name>A0A889IW39_9GAMA</name>
<accession>A0A889IW39</accession>
<proteinExistence type="inferred from homology"/>
<reference evidence="2" key="1">
    <citation type="submission" date="2019-10" db="EMBL/GenBank/DDBJ databases">
        <title>Otarine herpesvirus 4 in Northern fur seal genital swab.</title>
        <authorList>
            <person name="Deming A.C."/>
            <person name="Wellehan J.F.X."/>
            <person name="Gulland F.M.D."/>
        </authorList>
    </citation>
    <scope>NUCLEOTIDE SEQUENCE</scope>
    <source>
        <strain evidence="2">Cu11-001</strain>
    </source>
</reference>
<dbReference type="Pfam" id="PF03048">
    <property type="entry name" value="Herpes_UL92"/>
    <property type="match status" value="1"/>
</dbReference>
<dbReference type="EMBL" id="MN545487">
    <property type="protein sequence ID" value="QRE02512.1"/>
    <property type="molecule type" value="Genomic_DNA"/>
</dbReference>
<dbReference type="InterPro" id="IPR004289">
    <property type="entry name" value="Herpes_UL92"/>
</dbReference>
<evidence type="ECO:0000256" key="1">
    <source>
        <dbReference type="ARBA" id="ARBA00009153"/>
    </source>
</evidence>
<protein>
    <submittedName>
        <fullName evidence="2">Uncharacterized protein</fullName>
    </submittedName>
</protein>
<gene>
    <name evidence="2" type="primary">ORF31</name>
</gene>
<organism evidence="2">
    <name type="scientific">Otarine gammaherpesvirus 4</name>
    <dbReference type="NCBI Taxonomy" id="2801541"/>
    <lineage>
        <taxon>Viruses</taxon>
        <taxon>Duplodnaviria</taxon>
        <taxon>Heunggongvirae</taxon>
        <taxon>Peploviricota</taxon>
        <taxon>Herviviricetes</taxon>
        <taxon>Herpesvirales</taxon>
        <taxon>Orthoherpesviridae</taxon>
        <taxon>Gammaherpesvirinae</taxon>
    </lineage>
</organism>